<gene>
    <name evidence="2" type="ORF">PCOR1329_LOCUS69330</name>
</gene>
<evidence type="ECO:0000313" key="2">
    <source>
        <dbReference type="EMBL" id="CAK0888559.1"/>
    </source>
</evidence>
<dbReference type="EMBL" id="CAUYUJ010019093">
    <property type="protein sequence ID" value="CAK0888559.1"/>
    <property type="molecule type" value="Genomic_DNA"/>
</dbReference>
<keyword evidence="3" id="KW-1185">Reference proteome</keyword>
<sequence>MSTATTSTTTTAASTSESATFVTTASTSESTGTATSTSAASTTATITSISQTTGTATSTTATSTSDTSISKTSTTATSTSTTTPLYVVISAMSFQSNGTAGNISSALTSLLASLYNVDEENVLVSVEYSPARYAVDGIGTEYDVGYEIIRGRRISPMAPAEVIYSHAVQVANDTASAYDFGSAVQVAFLSQGFAIVGQ</sequence>
<organism evidence="2 3">
    <name type="scientific">Prorocentrum cordatum</name>
    <dbReference type="NCBI Taxonomy" id="2364126"/>
    <lineage>
        <taxon>Eukaryota</taxon>
        <taxon>Sar</taxon>
        <taxon>Alveolata</taxon>
        <taxon>Dinophyceae</taxon>
        <taxon>Prorocentrales</taxon>
        <taxon>Prorocentraceae</taxon>
        <taxon>Prorocentrum</taxon>
    </lineage>
</organism>
<protein>
    <recommendedName>
        <fullName evidence="4">Subtilisin</fullName>
    </recommendedName>
</protein>
<proteinExistence type="predicted"/>
<feature type="region of interest" description="Disordered" evidence="1">
    <location>
        <begin position="18"/>
        <end position="37"/>
    </location>
</feature>
<reference evidence="2" key="1">
    <citation type="submission" date="2023-10" db="EMBL/GenBank/DDBJ databases">
        <authorList>
            <person name="Chen Y."/>
            <person name="Shah S."/>
            <person name="Dougan E. K."/>
            <person name="Thang M."/>
            <person name="Chan C."/>
        </authorList>
    </citation>
    <scope>NUCLEOTIDE SEQUENCE [LARGE SCALE GENOMIC DNA]</scope>
</reference>
<comment type="caution">
    <text evidence="2">The sequence shown here is derived from an EMBL/GenBank/DDBJ whole genome shotgun (WGS) entry which is preliminary data.</text>
</comment>
<name>A0ABN9WTB9_9DINO</name>
<accession>A0ABN9WTB9</accession>
<dbReference type="Proteomes" id="UP001189429">
    <property type="component" value="Unassembled WGS sequence"/>
</dbReference>
<evidence type="ECO:0000256" key="1">
    <source>
        <dbReference type="SAM" id="MobiDB-lite"/>
    </source>
</evidence>
<evidence type="ECO:0000313" key="3">
    <source>
        <dbReference type="Proteomes" id="UP001189429"/>
    </source>
</evidence>
<evidence type="ECO:0008006" key="4">
    <source>
        <dbReference type="Google" id="ProtNLM"/>
    </source>
</evidence>
<feature type="region of interest" description="Disordered" evidence="1">
    <location>
        <begin position="51"/>
        <end position="78"/>
    </location>
</feature>